<protein>
    <submittedName>
        <fullName evidence="1">Phage head-tail connector protein</fullName>
    </submittedName>
</protein>
<accession>A0ABS4BMF5</accession>
<name>A0ABS4BMF5_9HYPH</name>
<reference evidence="1 2" key="1">
    <citation type="submission" date="2021-04" db="EMBL/GenBank/DDBJ databases">
        <title>Whole genome sequence of Jiella sp. KSK16Y-1.</title>
        <authorList>
            <person name="Tuo L."/>
        </authorList>
    </citation>
    <scope>NUCLEOTIDE SEQUENCE [LARGE SCALE GENOMIC DNA]</scope>
    <source>
        <strain evidence="1 2">KSK16Y-1</strain>
    </source>
</reference>
<organism evidence="1 2">
    <name type="scientific">Jiella mangrovi</name>
    <dbReference type="NCBI Taxonomy" id="2821407"/>
    <lineage>
        <taxon>Bacteria</taxon>
        <taxon>Pseudomonadati</taxon>
        <taxon>Pseudomonadota</taxon>
        <taxon>Alphaproteobacteria</taxon>
        <taxon>Hyphomicrobiales</taxon>
        <taxon>Aurantimonadaceae</taxon>
        <taxon>Jiella</taxon>
    </lineage>
</organism>
<dbReference type="InterPro" id="IPR011738">
    <property type="entry name" value="Phage_CHP"/>
</dbReference>
<gene>
    <name evidence="1" type="ORF">J6595_20275</name>
</gene>
<dbReference type="Proteomes" id="UP000678276">
    <property type="component" value="Unassembled WGS sequence"/>
</dbReference>
<proteinExistence type="predicted"/>
<dbReference type="EMBL" id="JAGJCF010000022">
    <property type="protein sequence ID" value="MBP0617922.1"/>
    <property type="molecule type" value="Genomic_DNA"/>
</dbReference>
<comment type="caution">
    <text evidence="1">The sequence shown here is derived from an EMBL/GenBank/DDBJ whole genome shotgun (WGS) entry which is preliminary data.</text>
</comment>
<dbReference type="CDD" id="cd08054">
    <property type="entry name" value="gp6"/>
    <property type="match status" value="1"/>
</dbReference>
<dbReference type="InterPro" id="IPR021146">
    <property type="entry name" value="Phage_gp6-like_head-tail"/>
</dbReference>
<dbReference type="Gene3D" id="1.10.3230.30">
    <property type="entry name" value="Phage gp6-like head-tail connector protein"/>
    <property type="match status" value="1"/>
</dbReference>
<dbReference type="RefSeq" id="WP_209597159.1">
    <property type="nucleotide sequence ID" value="NZ_JAGJCF010000022.1"/>
</dbReference>
<sequence>MTTIDLGVTAEPLTLEAAKAWARIERDDEDALIADLIRAGREAIERETGLSLIARSFRLSLDPVPRNGWVEATRRPLVSIDAVTAFDGAGSPVVFTAAEAIVERPRGSDGYRLSGAAVDQAVNGVEIEFSAGFAVGKCPADLVLALKAIVAASYEARALVEPGMQPALRPAIADRLLAPYRPVRL</sequence>
<evidence type="ECO:0000313" key="1">
    <source>
        <dbReference type="EMBL" id="MBP0617922.1"/>
    </source>
</evidence>
<dbReference type="Pfam" id="PF05135">
    <property type="entry name" value="Phage_connect_1"/>
    <property type="match status" value="1"/>
</dbReference>
<keyword evidence="2" id="KW-1185">Reference proteome</keyword>
<dbReference type="NCBIfam" id="TIGR02215">
    <property type="entry name" value="phage_chp_gp8"/>
    <property type="match status" value="1"/>
</dbReference>
<evidence type="ECO:0000313" key="2">
    <source>
        <dbReference type="Proteomes" id="UP000678276"/>
    </source>
</evidence>